<sequence>MHTHAKLARCPDCGELMADMGMDFEAPGKGKIKAWEHLRLLYSVGIAFHSCGCSGPGYVPNTKEGMITHLNGLITIYNGELQQLRQETNREREEAKGYWMGKIRLLEQRISLL</sequence>
<protein>
    <submittedName>
        <fullName evidence="1">Uncharacterized protein</fullName>
    </submittedName>
</protein>
<evidence type="ECO:0000313" key="2">
    <source>
        <dbReference type="Proteomes" id="UP001326715"/>
    </source>
</evidence>
<dbReference type="Proteomes" id="UP001326715">
    <property type="component" value="Chromosome"/>
</dbReference>
<proteinExistence type="predicted"/>
<keyword evidence="2" id="KW-1185">Reference proteome</keyword>
<reference evidence="1 2" key="1">
    <citation type="submission" date="2023-11" db="EMBL/GenBank/DDBJ databases">
        <title>MicrobeMod: A computational toolkit for identifying prokaryotic methylation and restriction-modification with nanopore sequencing.</title>
        <authorList>
            <person name="Crits-Christoph A."/>
            <person name="Kang S.C."/>
            <person name="Lee H."/>
            <person name="Ostrov N."/>
        </authorList>
    </citation>
    <scope>NUCLEOTIDE SEQUENCE [LARGE SCALE GENOMIC DNA]</scope>
    <source>
        <strain evidence="1 2">ATCC 23090</strain>
    </source>
</reference>
<dbReference type="EMBL" id="CP140154">
    <property type="protein sequence ID" value="WQG90198.1"/>
    <property type="molecule type" value="Genomic_DNA"/>
</dbReference>
<evidence type="ECO:0000313" key="1">
    <source>
        <dbReference type="EMBL" id="WQG90198.1"/>
    </source>
</evidence>
<accession>A0ABZ0XIX6</accession>
<organism evidence="1 2">
    <name type="scientific">Chitinophaga sancti</name>
    <dbReference type="NCBI Taxonomy" id="1004"/>
    <lineage>
        <taxon>Bacteria</taxon>
        <taxon>Pseudomonadati</taxon>
        <taxon>Bacteroidota</taxon>
        <taxon>Chitinophagia</taxon>
        <taxon>Chitinophagales</taxon>
        <taxon>Chitinophagaceae</taxon>
        <taxon>Chitinophaga</taxon>
    </lineage>
</organism>
<dbReference type="RefSeq" id="WP_218164042.1">
    <property type="nucleotide sequence ID" value="NZ_CBHWAX010000064.1"/>
</dbReference>
<gene>
    <name evidence="1" type="ORF">SR876_01715</name>
</gene>
<name>A0ABZ0XIX6_9BACT</name>